<proteinExistence type="predicted"/>
<dbReference type="SMART" id="SM00448">
    <property type="entry name" value="REC"/>
    <property type="match status" value="1"/>
</dbReference>
<accession>A0ABT9EDZ3</accession>
<reference evidence="3 4" key="1">
    <citation type="submission" date="2023-08" db="EMBL/GenBank/DDBJ databases">
        <title>The draft genome sequence of Paracraurococcus sp. LOR1-02.</title>
        <authorList>
            <person name="Kingkaew E."/>
            <person name="Tanasupawat S."/>
        </authorList>
    </citation>
    <scope>NUCLEOTIDE SEQUENCE [LARGE SCALE GENOMIC DNA]</scope>
    <source>
        <strain evidence="3 4">LOR1-02</strain>
    </source>
</reference>
<comment type="caution">
    <text evidence="3">The sequence shown here is derived from an EMBL/GenBank/DDBJ whole genome shotgun (WGS) entry which is preliminary data.</text>
</comment>
<evidence type="ECO:0000256" key="1">
    <source>
        <dbReference type="PROSITE-ProRule" id="PRU00169"/>
    </source>
</evidence>
<name>A0ABT9EDZ3_9PROT</name>
<dbReference type="PANTHER" id="PTHR43228:SF1">
    <property type="entry name" value="TWO-COMPONENT RESPONSE REGULATOR ARR22"/>
    <property type="match status" value="1"/>
</dbReference>
<evidence type="ECO:0000313" key="4">
    <source>
        <dbReference type="Proteomes" id="UP001243009"/>
    </source>
</evidence>
<evidence type="ECO:0000259" key="2">
    <source>
        <dbReference type="PROSITE" id="PS50110"/>
    </source>
</evidence>
<dbReference type="RefSeq" id="WP_305109068.1">
    <property type="nucleotide sequence ID" value="NZ_JAUTWS010000190.1"/>
</dbReference>
<sequence>MPQCLVVDDSAVMRRIARSMLQKLGFECTEAADGAQALEAVQRSAPDVILLDWEMPVLDGLGALIALRAEPWGQKPRVVMCTTLSDMERIIAALEAGADEYVMKPYDQEILADKLRAVGILD</sequence>
<keyword evidence="1" id="KW-0597">Phosphoprotein</keyword>
<evidence type="ECO:0000313" key="3">
    <source>
        <dbReference type="EMBL" id="MDO9714230.1"/>
    </source>
</evidence>
<dbReference type="PROSITE" id="PS50110">
    <property type="entry name" value="RESPONSE_REGULATORY"/>
    <property type="match status" value="1"/>
</dbReference>
<dbReference type="PANTHER" id="PTHR43228">
    <property type="entry name" value="TWO-COMPONENT RESPONSE REGULATOR"/>
    <property type="match status" value="1"/>
</dbReference>
<dbReference type="InterPro" id="IPR011006">
    <property type="entry name" value="CheY-like_superfamily"/>
</dbReference>
<dbReference type="Gene3D" id="3.40.50.2300">
    <property type="match status" value="1"/>
</dbReference>
<dbReference type="InterPro" id="IPR001789">
    <property type="entry name" value="Sig_transdc_resp-reg_receiver"/>
</dbReference>
<feature type="modified residue" description="4-aspartylphosphate" evidence="1">
    <location>
        <position position="52"/>
    </location>
</feature>
<feature type="domain" description="Response regulatory" evidence="2">
    <location>
        <begin position="3"/>
        <end position="119"/>
    </location>
</feature>
<dbReference type="SUPFAM" id="SSF52172">
    <property type="entry name" value="CheY-like"/>
    <property type="match status" value="1"/>
</dbReference>
<dbReference type="InterPro" id="IPR052048">
    <property type="entry name" value="ST_Response_Regulator"/>
</dbReference>
<dbReference type="Pfam" id="PF00072">
    <property type="entry name" value="Response_reg"/>
    <property type="match status" value="1"/>
</dbReference>
<keyword evidence="4" id="KW-1185">Reference proteome</keyword>
<protein>
    <submittedName>
        <fullName evidence="3">Response regulator</fullName>
    </submittedName>
</protein>
<organism evidence="3 4">
    <name type="scientific">Paracraurococcus lichenis</name>
    <dbReference type="NCBI Taxonomy" id="3064888"/>
    <lineage>
        <taxon>Bacteria</taxon>
        <taxon>Pseudomonadati</taxon>
        <taxon>Pseudomonadota</taxon>
        <taxon>Alphaproteobacteria</taxon>
        <taxon>Acetobacterales</taxon>
        <taxon>Roseomonadaceae</taxon>
        <taxon>Paracraurococcus</taxon>
    </lineage>
</organism>
<gene>
    <name evidence="3" type="ORF">Q7A36_38415</name>
</gene>
<dbReference type="CDD" id="cd17546">
    <property type="entry name" value="REC_hyHK_CKI1_RcsC-like"/>
    <property type="match status" value="1"/>
</dbReference>
<dbReference type="EMBL" id="JAUTWS010000190">
    <property type="protein sequence ID" value="MDO9714230.1"/>
    <property type="molecule type" value="Genomic_DNA"/>
</dbReference>
<dbReference type="Proteomes" id="UP001243009">
    <property type="component" value="Unassembled WGS sequence"/>
</dbReference>